<protein>
    <submittedName>
        <fullName evidence="2">Xanthine dehydrogenase D subunit</fullName>
    </submittedName>
</protein>
<reference evidence="2 3" key="1">
    <citation type="submission" date="2023-07" db="EMBL/GenBank/DDBJ databases">
        <title>Genomic Encyclopedia of Type Strains, Phase IV (KMG-IV): sequencing the most valuable type-strain genomes for metagenomic binning, comparative biology and taxonomic classification.</title>
        <authorList>
            <person name="Goeker M."/>
        </authorList>
    </citation>
    <scope>NUCLEOTIDE SEQUENCE [LARGE SCALE GENOMIC DNA]</scope>
    <source>
        <strain evidence="2 3">DSM 19154</strain>
    </source>
</reference>
<organism evidence="2 3">
    <name type="scientific">Alkalicoccobacillus murimartini</name>
    <dbReference type="NCBI Taxonomy" id="171685"/>
    <lineage>
        <taxon>Bacteria</taxon>
        <taxon>Bacillati</taxon>
        <taxon>Bacillota</taxon>
        <taxon>Bacilli</taxon>
        <taxon>Bacillales</taxon>
        <taxon>Bacillaceae</taxon>
        <taxon>Alkalicoccobacillus</taxon>
    </lineage>
</organism>
<sequence length="754" mass="81912">MKKQTDTRNRIRPDGKAKVTGRLTYLTDLTLPNMLFGKILRSPHAHAKIRRIRTEKAEQIPGVHAVLTHKDVPGVNGFGIIMPDQPVLCEDLVRYVGDAIACVAADSIDIAALALTFIEVEYEELPVIDTMEKALDPDYPTLHPDGNILHKAGHKRGDTEKAFSECAVIVEQTYELPRQVHGYMETEGGVIVPEADGQLTVYVGTQHGFKDQFQLARILNMPESDIRVVSSPMGGSFGGKDELNIQPYGALLALKTGRPVKIHQTRQESIRTSIKRHPMRITMKTGVDPSGYLLAHQTWIKADTGAYSTLGPAVLDFSVEHATGPYVIPAVQTEGLSIITNNGVAGEFRGFGGNQVTFALEGQMDRLADRLHMDPVEFRRMNLRKSNDVGPLGQRIAETEGASLVLETIATQYQQQIAQKPASSKYSLRGYGTAITMHGGGLGYGRLDPAGGRLSLKSNGKIEIAFGFEEAGQGILSVIETLVLEELGCDVEDLSIVIGDTALVPSSGSTTASRGTSMVWHSLQKLKQPFKQKLIELTAANTGIAQTELRLGKAGIWSTKEEYDQPVITYQDLAIQQREEIVTHTRFDFPTTPDPIDSGHFLYTFSGVLAGVEIDLLTGKVKLIQLDQAIAAGPVVNRNGYIGQIEGGGAMAVGYTLMEEALMKEGHYLTTNFDTYLMPGLSDMPFLMNTIPIEDLPEKDIYGPRGVGEIGTVGVAPAIASAVFDAIGIRIDQLPISPEFILQALEEKGGVAVE</sequence>
<dbReference type="InterPro" id="IPR016208">
    <property type="entry name" value="Ald_Oxase/xanthine_DH-like"/>
</dbReference>
<dbReference type="PANTHER" id="PTHR11908">
    <property type="entry name" value="XANTHINE DEHYDROGENASE"/>
    <property type="match status" value="1"/>
</dbReference>
<keyword evidence="3" id="KW-1185">Reference proteome</keyword>
<dbReference type="NCBIfam" id="TIGR03196">
    <property type="entry name" value="pucD"/>
    <property type="match status" value="1"/>
</dbReference>
<dbReference type="InterPro" id="IPR046867">
    <property type="entry name" value="AldOxase/xan_DH_MoCoBD2"/>
</dbReference>
<dbReference type="Pfam" id="PF01315">
    <property type="entry name" value="Ald_Xan_dh_C"/>
    <property type="match status" value="1"/>
</dbReference>
<dbReference type="InterPro" id="IPR037165">
    <property type="entry name" value="AldOxase/xan_DH_Mopterin-bd_sf"/>
</dbReference>
<dbReference type="SMART" id="SM01008">
    <property type="entry name" value="Ald_Xan_dh_C"/>
    <property type="match status" value="1"/>
</dbReference>
<dbReference type="Gene3D" id="3.30.365.10">
    <property type="entry name" value="Aldehyde oxidase/xanthine dehydrogenase, molybdopterin binding domain"/>
    <property type="match status" value="5"/>
</dbReference>
<feature type="domain" description="Aldehyde oxidase/xanthine dehydrogenase a/b hammerhead" evidence="1">
    <location>
        <begin position="20"/>
        <end position="126"/>
    </location>
</feature>
<evidence type="ECO:0000313" key="2">
    <source>
        <dbReference type="EMBL" id="MDQ0206734.1"/>
    </source>
</evidence>
<dbReference type="Gene3D" id="3.90.1170.50">
    <property type="entry name" value="Aldehyde oxidase/xanthine dehydrogenase, a/b hammerhead"/>
    <property type="match status" value="1"/>
</dbReference>
<proteinExistence type="predicted"/>
<evidence type="ECO:0000259" key="1">
    <source>
        <dbReference type="SMART" id="SM01008"/>
    </source>
</evidence>
<dbReference type="SUPFAM" id="SSF56003">
    <property type="entry name" value="Molybdenum cofactor-binding domain"/>
    <property type="match status" value="1"/>
</dbReference>
<dbReference type="Pfam" id="PF02738">
    <property type="entry name" value="MoCoBD_1"/>
    <property type="match status" value="1"/>
</dbReference>
<evidence type="ECO:0000313" key="3">
    <source>
        <dbReference type="Proteomes" id="UP001225034"/>
    </source>
</evidence>
<dbReference type="EMBL" id="JAUSUA010000002">
    <property type="protein sequence ID" value="MDQ0206734.1"/>
    <property type="molecule type" value="Genomic_DNA"/>
</dbReference>
<comment type="caution">
    <text evidence="2">The sequence shown here is derived from an EMBL/GenBank/DDBJ whole genome shotgun (WGS) entry which is preliminary data.</text>
</comment>
<accession>A0ABT9YFU9</accession>
<gene>
    <name evidence="2" type="ORF">J2S05_001533</name>
</gene>
<dbReference type="SUPFAM" id="SSF54665">
    <property type="entry name" value="CO dehydrogenase molybdoprotein N-domain-like"/>
    <property type="match status" value="1"/>
</dbReference>
<name>A0ABT9YFU9_9BACI</name>
<dbReference type="InterPro" id="IPR008274">
    <property type="entry name" value="AldOxase/xan_DH_MoCoBD1"/>
</dbReference>
<dbReference type="InterPro" id="IPR017609">
    <property type="entry name" value="Xanthine_dehydrogenase_dsu"/>
</dbReference>
<dbReference type="Proteomes" id="UP001225034">
    <property type="component" value="Unassembled WGS sequence"/>
</dbReference>
<dbReference type="InterPro" id="IPR036856">
    <property type="entry name" value="Ald_Oxase/Xan_DH_a/b_sf"/>
</dbReference>
<dbReference type="Pfam" id="PF20256">
    <property type="entry name" value="MoCoBD_2"/>
    <property type="match status" value="1"/>
</dbReference>
<dbReference type="InterPro" id="IPR000674">
    <property type="entry name" value="Ald_Oxase/Xan_DH_a/b"/>
</dbReference>
<dbReference type="PANTHER" id="PTHR11908:SF157">
    <property type="entry name" value="XANTHINE DEHYDROGENASE SUBUNIT D-RELATED"/>
    <property type="match status" value="1"/>
</dbReference>
<dbReference type="RefSeq" id="WP_306981476.1">
    <property type="nucleotide sequence ID" value="NZ_JAUSUA010000002.1"/>
</dbReference>